<name>A0AAN9UM63_9PEZI</name>
<gene>
    <name evidence="4" type="ORF">SLS53_000520</name>
</gene>
<evidence type="ECO:0000259" key="3">
    <source>
        <dbReference type="SMART" id="SM00903"/>
    </source>
</evidence>
<feature type="compositionally biased region" description="Basic and acidic residues" evidence="2">
    <location>
        <begin position="1"/>
        <end position="10"/>
    </location>
</feature>
<dbReference type="InterPro" id="IPR012349">
    <property type="entry name" value="Split_barrel_FMN-bd"/>
</dbReference>
<dbReference type="Pfam" id="PF01613">
    <property type="entry name" value="Flavin_Reduct"/>
    <property type="match status" value="1"/>
</dbReference>
<dbReference type="GO" id="GO:0042602">
    <property type="term" value="F:riboflavin reductase (NADPH) activity"/>
    <property type="evidence" value="ECO:0007669"/>
    <property type="project" value="TreeGrafter"/>
</dbReference>
<protein>
    <recommendedName>
        <fullName evidence="3">Flavin reductase like domain-containing protein</fullName>
    </recommendedName>
</protein>
<evidence type="ECO:0000256" key="1">
    <source>
        <dbReference type="ARBA" id="ARBA00023002"/>
    </source>
</evidence>
<dbReference type="InterPro" id="IPR002563">
    <property type="entry name" value="Flavin_Rdtase-like_dom"/>
</dbReference>
<dbReference type="Proteomes" id="UP001320245">
    <property type="component" value="Unassembled WGS sequence"/>
</dbReference>
<organism evidence="4 5">
    <name type="scientific">Cytospora paraplurivora</name>
    <dbReference type="NCBI Taxonomy" id="2898453"/>
    <lineage>
        <taxon>Eukaryota</taxon>
        <taxon>Fungi</taxon>
        <taxon>Dikarya</taxon>
        <taxon>Ascomycota</taxon>
        <taxon>Pezizomycotina</taxon>
        <taxon>Sordariomycetes</taxon>
        <taxon>Sordariomycetidae</taxon>
        <taxon>Diaporthales</taxon>
        <taxon>Cytosporaceae</taxon>
        <taxon>Cytospora</taxon>
    </lineage>
</organism>
<dbReference type="SUPFAM" id="SSF50475">
    <property type="entry name" value="FMN-binding split barrel"/>
    <property type="match status" value="1"/>
</dbReference>
<dbReference type="Gene3D" id="2.30.110.10">
    <property type="entry name" value="Electron Transport, Fmn-binding Protein, Chain A"/>
    <property type="match status" value="1"/>
</dbReference>
<dbReference type="InterPro" id="IPR050268">
    <property type="entry name" value="NADH-dep_flavin_reductase"/>
</dbReference>
<reference evidence="4 5" key="1">
    <citation type="journal article" date="2023" name="PLoS ONE">
        <title>Cytospora paraplurivora sp. nov. isolated from orchards with fruit tree decline syndrome in Ontario, Canada.</title>
        <authorList>
            <person name="Ilyukhin E."/>
            <person name="Nguyen H.D.T."/>
            <person name="Castle A.J."/>
            <person name="Ellouze W."/>
        </authorList>
    </citation>
    <scope>NUCLEOTIDE SEQUENCE [LARGE SCALE GENOMIC DNA]</scope>
    <source>
        <strain evidence="4 5">FDS-564</strain>
    </source>
</reference>
<evidence type="ECO:0000256" key="2">
    <source>
        <dbReference type="SAM" id="MobiDB-lite"/>
    </source>
</evidence>
<feature type="region of interest" description="Disordered" evidence="2">
    <location>
        <begin position="1"/>
        <end position="34"/>
    </location>
</feature>
<sequence length="291" mass="31152">MELQREDSPRAPRARWCFTPPSLQDSNDEGNKKKEQWELAAHVPPSVHPHPHHDTAFDSLSRSEQLRTVMRLLPHSVVVCTSASTTTTTTTTQSGSDPAPAARAVPRGMTMSSFTSLTLHPTPLVTFNIATPSRTLDAVSQARRFNIHVLSGDVAGGRVAEWFRRGNAEGLGIFDADRMRAGCGCEVAAADGDGDDVGEGGAGLTSEAAAAAAAPPSPPLLRGPGVLYALRCRLLDDEPARGLVRVRDHVLVLAEVVDIVEGEGREGEEPFGLAYADRRYRQLGCTMIPGN</sequence>
<feature type="domain" description="Flavin reductase like" evidence="3">
    <location>
        <begin position="70"/>
        <end position="282"/>
    </location>
</feature>
<accession>A0AAN9UM63</accession>
<dbReference type="AlphaFoldDB" id="A0AAN9UM63"/>
<evidence type="ECO:0000313" key="4">
    <source>
        <dbReference type="EMBL" id="KAK7749938.1"/>
    </source>
</evidence>
<dbReference type="PANTHER" id="PTHR30466:SF1">
    <property type="entry name" value="FMN REDUCTASE (NADH) RUTF"/>
    <property type="match status" value="1"/>
</dbReference>
<dbReference type="EMBL" id="JAJSPL020000001">
    <property type="protein sequence ID" value="KAK7749938.1"/>
    <property type="molecule type" value="Genomic_DNA"/>
</dbReference>
<feature type="region of interest" description="Disordered" evidence="2">
    <location>
        <begin position="84"/>
        <end position="104"/>
    </location>
</feature>
<dbReference type="SMART" id="SM00903">
    <property type="entry name" value="Flavin_Reduct"/>
    <property type="match status" value="1"/>
</dbReference>
<evidence type="ECO:0000313" key="5">
    <source>
        <dbReference type="Proteomes" id="UP001320245"/>
    </source>
</evidence>
<dbReference type="PANTHER" id="PTHR30466">
    <property type="entry name" value="FLAVIN REDUCTASE"/>
    <property type="match status" value="1"/>
</dbReference>
<proteinExistence type="predicted"/>
<keyword evidence="5" id="KW-1185">Reference proteome</keyword>
<keyword evidence="1" id="KW-0560">Oxidoreductase</keyword>
<dbReference type="GO" id="GO:0010181">
    <property type="term" value="F:FMN binding"/>
    <property type="evidence" value="ECO:0007669"/>
    <property type="project" value="InterPro"/>
</dbReference>
<comment type="caution">
    <text evidence="4">The sequence shown here is derived from an EMBL/GenBank/DDBJ whole genome shotgun (WGS) entry which is preliminary data.</text>
</comment>